<dbReference type="Proteomes" id="UP000008808">
    <property type="component" value="Chromosome"/>
</dbReference>
<dbReference type="STRING" id="314225.ELI_06635"/>
<proteinExistence type="predicted"/>
<reference evidence="2" key="1">
    <citation type="journal article" date="2009" name="J. Bacteriol.">
        <title>Complete genome sequence of Erythrobacter litoralis HTCC2594.</title>
        <authorList>
            <person name="Oh H.M."/>
            <person name="Giovannoni S.J."/>
            <person name="Ferriera S."/>
            <person name="Johnson J."/>
            <person name="Cho J.C."/>
        </authorList>
    </citation>
    <scope>NUCLEOTIDE SEQUENCE [LARGE SCALE GENOMIC DNA]</scope>
    <source>
        <strain evidence="2">HTCC2594</strain>
    </source>
</reference>
<evidence type="ECO:0000313" key="1">
    <source>
        <dbReference type="EMBL" id="ABC63419.1"/>
    </source>
</evidence>
<accession>Q2NA72</accession>
<keyword evidence="2" id="KW-1185">Reference proteome</keyword>
<name>Q2NA72_ERYLH</name>
<dbReference type="EMBL" id="CP000157">
    <property type="protein sequence ID" value="ABC63419.1"/>
    <property type="molecule type" value="Genomic_DNA"/>
</dbReference>
<dbReference type="HOGENOM" id="CLU_3364880_0_0_5"/>
<protein>
    <submittedName>
        <fullName evidence="1">Uncharacterized protein</fullName>
    </submittedName>
</protein>
<sequence length="35" mass="3634">MSALEPLALAMVHMQLAMILGAPAPEIAAEEANND</sequence>
<dbReference type="AlphaFoldDB" id="Q2NA72"/>
<gene>
    <name evidence="1" type="ordered locus">ELI_06635</name>
</gene>
<evidence type="ECO:0000313" key="2">
    <source>
        <dbReference type="Proteomes" id="UP000008808"/>
    </source>
</evidence>
<dbReference type="KEGG" id="eli:ELI_06635"/>
<organism evidence="1 2">
    <name type="scientific">Erythrobacter litoralis (strain HTCC2594)</name>
    <dbReference type="NCBI Taxonomy" id="314225"/>
    <lineage>
        <taxon>Bacteria</taxon>
        <taxon>Pseudomonadati</taxon>
        <taxon>Pseudomonadota</taxon>
        <taxon>Alphaproteobacteria</taxon>
        <taxon>Sphingomonadales</taxon>
        <taxon>Erythrobacteraceae</taxon>
        <taxon>Erythrobacter/Porphyrobacter group</taxon>
        <taxon>Erythrobacter</taxon>
    </lineage>
</organism>